<organism evidence="2 3">
    <name type="scientific">Trinickia symbiotica</name>
    <dbReference type="NCBI Taxonomy" id="863227"/>
    <lineage>
        <taxon>Bacteria</taxon>
        <taxon>Pseudomonadati</taxon>
        <taxon>Pseudomonadota</taxon>
        <taxon>Betaproteobacteria</taxon>
        <taxon>Burkholderiales</taxon>
        <taxon>Burkholderiaceae</taxon>
        <taxon>Trinickia</taxon>
    </lineage>
</organism>
<comment type="caution">
    <text evidence="2">The sequence shown here is derived from an EMBL/GenBank/DDBJ whole genome shotgun (WGS) entry which is preliminary data.</text>
</comment>
<dbReference type="AlphaFoldDB" id="A0A2T3XX00"/>
<proteinExistence type="predicted"/>
<accession>A0A2T3XX00</accession>
<sequence length="185" mass="20837">MLRFQGQYLDRETRLHYNTFRFYDPDVGRFITHDPIGLAGGNNLYRFAPNPLTWVDPWGLATVGASFQMGDQTFAGMNPTERIPRLEGPTLSGLEYPNSNRFSMHAEIDAMMQAHDAGLRGGTGVLTIEGLPVCDFCKRSLKNMANHLELDEFIVHEKVTGKMYSFTKADLRKVREGGKGFKRGC</sequence>
<dbReference type="PRINTS" id="PR00394">
    <property type="entry name" value="RHSPROTEIN"/>
</dbReference>
<dbReference type="Pfam" id="PF24241">
    <property type="entry name" value="Deam_C"/>
    <property type="match status" value="1"/>
</dbReference>
<evidence type="ECO:0000313" key="3">
    <source>
        <dbReference type="Proteomes" id="UP000240638"/>
    </source>
</evidence>
<dbReference type="Gene3D" id="2.180.10.10">
    <property type="entry name" value="RHS repeat-associated core"/>
    <property type="match status" value="1"/>
</dbReference>
<name>A0A2T3XX00_9BURK</name>
<dbReference type="InterPro" id="IPR050708">
    <property type="entry name" value="T6SS_VgrG/RHS"/>
</dbReference>
<dbReference type="InterPro" id="IPR022385">
    <property type="entry name" value="Rhs_assc_core"/>
</dbReference>
<evidence type="ECO:0000313" key="2">
    <source>
        <dbReference type="EMBL" id="PTB21039.1"/>
    </source>
</evidence>
<dbReference type="Proteomes" id="UP000240638">
    <property type="component" value="Unassembled WGS sequence"/>
</dbReference>
<dbReference type="PANTHER" id="PTHR32305:SF15">
    <property type="entry name" value="PROTEIN RHSA-RELATED"/>
    <property type="match status" value="1"/>
</dbReference>
<dbReference type="PANTHER" id="PTHR32305">
    <property type="match status" value="1"/>
</dbReference>
<dbReference type="InterPro" id="IPR057580">
    <property type="entry name" value="Deam_C"/>
</dbReference>
<feature type="domain" description="Putative cytidine deaminase C-terminal" evidence="1">
    <location>
        <begin position="92"/>
        <end position="170"/>
    </location>
</feature>
<gene>
    <name evidence="2" type="ORF">C9I57_09970</name>
</gene>
<reference evidence="2 3" key="1">
    <citation type="submission" date="2018-03" db="EMBL/GenBank/DDBJ databases">
        <title>Whole genome analyses suggest that Burkholderia sensu lato contains two further novel genera in the rhizoxinica-symbiotica group Mycetohabitans gen. nov., and Trinickia gen. nov.: implications for the evolution of diazotrophy and nodulation in the Burkholderiaceae.</title>
        <authorList>
            <person name="Estrada De Los Santos P."/>
            <person name="Palmer M."/>
            <person name="Chavez-Ramirez B."/>
            <person name="Steenkamp E.T."/>
            <person name="Hirsch A.M."/>
            <person name="Manyaka P."/>
            <person name="Maluk M."/>
            <person name="Lafos M."/>
            <person name="Crook M."/>
            <person name="Gross E."/>
            <person name="Simon M.F."/>
            <person name="Bueno Dos Reis Junior F."/>
            <person name="Poole P.S."/>
            <person name="Venter S.N."/>
            <person name="James E.K."/>
        </authorList>
    </citation>
    <scope>NUCLEOTIDE SEQUENCE [LARGE SCALE GENOMIC DNA]</scope>
    <source>
        <strain evidence="2 3">JPY-366</strain>
    </source>
</reference>
<dbReference type="EMBL" id="PYUC01000004">
    <property type="protein sequence ID" value="PTB21039.1"/>
    <property type="molecule type" value="Genomic_DNA"/>
</dbReference>
<evidence type="ECO:0000259" key="1">
    <source>
        <dbReference type="Pfam" id="PF24241"/>
    </source>
</evidence>
<dbReference type="NCBIfam" id="TIGR03696">
    <property type="entry name" value="Rhs_assc_core"/>
    <property type="match status" value="1"/>
</dbReference>
<protein>
    <recommendedName>
        <fullName evidence="1">Putative cytidine deaminase C-terminal domain-containing protein</fullName>
    </recommendedName>
</protein>